<keyword evidence="4" id="KW-0804">Transcription</keyword>
<keyword evidence="3" id="KW-0238">DNA-binding</keyword>
<protein>
    <submittedName>
        <fullName evidence="6">LysR family transcriptional regulator</fullName>
    </submittedName>
</protein>
<keyword evidence="2" id="KW-0805">Transcription regulation</keyword>
<dbReference type="InterPro" id="IPR036388">
    <property type="entry name" value="WH-like_DNA-bd_sf"/>
</dbReference>
<organism evidence="6 7">
    <name type="scientific">Flavobacterium piscisymbiosum</name>
    <dbReference type="NCBI Taxonomy" id="2893753"/>
    <lineage>
        <taxon>Bacteria</taxon>
        <taxon>Pseudomonadati</taxon>
        <taxon>Bacteroidota</taxon>
        <taxon>Flavobacteriia</taxon>
        <taxon>Flavobacteriales</taxon>
        <taxon>Flavobacteriaceae</taxon>
        <taxon>Flavobacterium</taxon>
    </lineage>
</organism>
<dbReference type="Gene3D" id="1.10.10.10">
    <property type="entry name" value="Winged helix-like DNA-binding domain superfamily/Winged helix DNA-binding domain"/>
    <property type="match status" value="1"/>
</dbReference>
<gene>
    <name evidence="6" type="ORF">LNP81_17765</name>
</gene>
<feature type="domain" description="HTH lysR-type" evidence="5">
    <location>
        <begin position="1"/>
        <end position="58"/>
    </location>
</feature>
<dbReference type="InterPro" id="IPR036390">
    <property type="entry name" value="WH_DNA-bd_sf"/>
</dbReference>
<dbReference type="Pfam" id="PF00126">
    <property type="entry name" value="HTH_1"/>
    <property type="match status" value="1"/>
</dbReference>
<evidence type="ECO:0000256" key="3">
    <source>
        <dbReference type="ARBA" id="ARBA00023125"/>
    </source>
</evidence>
<evidence type="ECO:0000256" key="2">
    <source>
        <dbReference type="ARBA" id="ARBA00023015"/>
    </source>
</evidence>
<dbReference type="Proteomes" id="UP001430679">
    <property type="component" value="Unassembled WGS sequence"/>
</dbReference>
<accession>A0ABS8MH82</accession>
<dbReference type="PRINTS" id="PR00039">
    <property type="entry name" value="HTHLYSR"/>
</dbReference>
<evidence type="ECO:0000313" key="6">
    <source>
        <dbReference type="EMBL" id="MCC9064859.1"/>
    </source>
</evidence>
<evidence type="ECO:0000259" key="5">
    <source>
        <dbReference type="PROSITE" id="PS50931"/>
    </source>
</evidence>
<dbReference type="Gene3D" id="3.40.190.290">
    <property type="match status" value="1"/>
</dbReference>
<sequence>MNSNDLKIFEAAATLGSFTKAAEATFTVQSNVTARIKNLEDEFGAELFRRVSRKVVLTEAGETLLQYAKKIGRLLDDAKSDIQSADKIGGTIRIGCIETTMALKVPEIIKGFAELYPNVELEFYSSMLSALINDVISYKLDAAFVAAPINIPGLQQLTVRDEQLVIIAGGDVDKLSVVLKQEPLKIVVFEQGCFFRARLETWLGSKGILRYKSTVINSIEGIINFVEAGLGISILPAEVLNQYYSNRNIKTFPLTKELATMTTVLIYRNDEAPSKALNVFLDQYSRDSSS</sequence>
<dbReference type="PANTHER" id="PTHR30126:SF40">
    <property type="entry name" value="HTH-TYPE TRANSCRIPTIONAL REGULATOR GLTR"/>
    <property type="match status" value="1"/>
</dbReference>
<evidence type="ECO:0000313" key="7">
    <source>
        <dbReference type="Proteomes" id="UP001430679"/>
    </source>
</evidence>
<proteinExistence type="inferred from homology"/>
<evidence type="ECO:0000256" key="1">
    <source>
        <dbReference type="ARBA" id="ARBA00009437"/>
    </source>
</evidence>
<dbReference type="SUPFAM" id="SSF46785">
    <property type="entry name" value="Winged helix' DNA-binding domain"/>
    <property type="match status" value="1"/>
</dbReference>
<keyword evidence="7" id="KW-1185">Reference proteome</keyword>
<name>A0ABS8MH82_9FLAO</name>
<reference evidence="6" key="1">
    <citation type="submission" date="2021-11" db="EMBL/GenBank/DDBJ databases">
        <title>Description of novel Flavobacterium species.</title>
        <authorList>
            <person name="Saticioglu I.B."/>
            <person name="Ay H."/>
            <person name="Altun S."/>
            <person name="Duman M."/>
        </authorList>
    </citation>
    <scope>NUCLEOTIDE SEQUENCE</scope>
    <source>
        <strain evidence="6">F-30</strain>
    </source>
</reference>
<comment type="caution">
    <text evidence="6">The sequence shown here is derived from an EMBL/GenBank/DDBJ whole genome shotgun (WGS) entry which is preliminary data.</text>
</comment>
<dbReference type="InterPro" id="IPR000847">
    <property type="entry name" value="LysR_HTH_N"/>
</dbReference>
<dbReference type="PROSITE" id="PS50931">
    <property type="entry name" value="HTH_LYSR"/>
    <property type="match status" value="1"/>
</dbReference>
<dbReference type="InterPro" id="IPR005119">
    <property type="entry name" value="LysR_subst-bd"/>
</dbReference>
<comment type="similarity">
    <text evidence="1">Belongs to the LysR transcriptional regulatory family.</text>
</comment>
<dbReference type="PANTHER" id="PTHR30126">
    <property type="entry name" value="HTH-TYPE TRANSCRIPTIONAL REGULATOR"/>
    <property type="match status" value="1"/>
</dbReference>
<dbReference type="Pfam" id="PF03466">
    <property type="entry name" value="LysR_substrate"/>
    <property type="match status" value="1"/>
</dbReference>
<dbReference type="RefSeq" id="WP_230038182.1">
    <property type="nucleotide sequence ID" value="NZ_JAJJMM010000001.1"/>
</dbReference>
<dbReference type="EMBL" id="JAJJMM010000001">
    <property type="protein sequence ID" value="MCC9064859.1"/>
    <property type="molecule type" value="Genomic_DNA"/>
</dbReference>
<dbReference type="SUPFAM" id="SSF53850">
    <property type="entry name" value="Periplasmic binding protein-like II"/>
    <property type="match status" value="1"/>
</dbReference>
<evidence type="ECO:0000256" key="4">
    <source>
        <dbReference type="ARBA" id="ARBA00023163"/>
    </source>
</evidence>